<comment type="subcellular location">
    <subcellularLocation>
        <location evidence="1">Membrane</location>
        <topology evidence="1">Multi-pass membrane protein</topology>
    </subcellularLocation>
</comment>
<dbReference type="InterPro" id="IPR007568">
    <property type="entry name" value="RTA1"/>
</dbReference>
<sequence length="274" mass="30397">MDLFAREAADAKVPGASSANSTAPAEEQIFKLYHYHPSEVGAIIFLLAFLVTTLWHCWQLARTRIWIMIPIIAGGIFEMVGYGGRFASGKETPDWTLTPYILQAILLLVAPALFAATVYMELGRIVTLIDGEGGGYQASGTLAALKTGANIIIVGLFVQLIFFGIFLIVAVNFHVRVRRAPTARSRIGIPWEKHLKILYAAGMLIMVRSLFRAIEYLQGFDGYLLNHEVYLYIFDALLMFITMVLFNLVHPVEILGQRGRIASFASGIGLQPRF</sequence>
<feature type="transmembrane region" description="Helical" evidence="5">
    <location>
        <begin position="100"/>
        <end position="120"/>
    </location>
</feature>
<keyword evidence="8" id="KW-1185">Reference proteome</keyword>
<organism evidence="6 8">
    <name type="scientific">Verticillium longisporum</name>
    <name type="common">Verticillium dahliae var. longisporum</name>
    <dbReference type="NCBI Taxonomy" id="100787"/>
    <lineage>
        <taxon>Eukaryota</taxon>
        <taxon>Fungi</taxon>
        <taxon>Dikarya</taxon>
        <taxon>Ascomycota</taxon>
        <taxon>Pezizomycotina</taxon>
        <taxon>Sordariomycetes</taxon>
        <taxon>Hypocreomycetidae</taxon>
        <taxon>Glomerellales</taxon>
        <taxon>Plectosphaerellaceae</taxon>
        <taxon>Verticillium</taxon>
    </lineage>
</organism>
<evidence type="ECO:0000256" key="5">
    <source>
        <dbReference type="SAM" id="Phobius"/>
    </source>
</evidence>
<dbReference type="GO" id="GO:0016020">
    <property type="term" value="C:membrane"/>
    <property type="evidence" value="ECO:0007669"/>
    <property type="project" value="UniProtKB-SubCell"/>
</dbReference>
<keyword evidence="3 5" id="KW-1133">Transmembrane helix</keyword>
<gene>
    <name evidence="6" type="ORF">BN1708_001372</name>
    <name evidence="7" type="ORF">BN1723_001092</name>
</gene>
<evidence type="ECO:0000313" key="6">
    <source>
        <dbReference type="EMBL" id="CRK37334.1"/>
    </source>
</evidence>
<feature type="transmembrane region" description="Helical" evidence="5">
    <location>
        <begin position="40"/>
        <end position="61"/>
    </location>
</feature>
<feature type="transmembrane region" description="Helical" evidence="5">
    <location>
        <begin position="229"/>
        <end position="249"/>
    </location>
</feature>
<dbReference type="Proteomes" id="UP000045706">
    <property type="component" value="Unassembled WGS sequence"/>
</dbReference>
<evidence type="ECO:0000256" key="4">
    <source>
        <dbReference type="ARBA" id="ARBA00023136"/>
    </source>
</evidence>
<dbReference type="PANTHER" id="PTHR31465:SF1">
    <property type="entry name" value="PROTEIN RTA1-RELATED"/>
    <property type="match status" value="1"/>
</dbReference>
<evidence type="ECO:0000256" key="1">
    <source>
        <dbReference type="ARBA" id="ARBA00004141"/>
    </source>
</evidence>
<dbReference type="EMBL" id="CVQH01024749">
    <property type="protein sequence ID" value="CRK37334.1"/>
    <property type="molecule type" value="Genomic_DNA"/>
</dbReference>
<dbReference type="EMBL" id="CVQI01035050">
    <property type="protein sequence ID" value="CRK45749.1"/>
    <property type="molecule type" value="Genomic_DNA"/>
</dbReference>
<evidence type="ECO:0000256" key="3">
    <source>
        <dbReference type="ARBA" id="ARBA00022989"/>
    </source>
</evidence>
<dbReference type="PANTHER" id="PTHR31465">
    <property type="entry name" value="PROTEIN RTA1-RELATED"/>
    <property type="match status" value="1"/>
</dbReference>
<evidence type="ECO:0000313" key="7">
    <source>
        <dbReference type="EMBL" id="CRK45749.1"/>
    </source>
</evidence>
<keyword evidence="2 5" id="KW-0812">Transmembrane</keyword>
<accession>A0A0G4MT18</accession>
<keyword evidence="4 5" id="KW-0472">Membrane</keyword>
<evidence type="ECO:0008006" key="10">
    <source>
        <dbReference type="Google" id="ProtNLM"/>
    </source>
</evidence>
<evidence type="ECO:0000256" key="2">
    <source>
        <dbReference type="ARBA" id="ARBA00022692"/>
    </source>
</evidence>
<evidence type="ECO:0000313" key="8">
    <source>
        <dbReference type="Proteomes" id="UP000044602"/>
    </source>
</evidence>
<dbReference type="STRING" id="100787.A0A0G4MT18"/>
<feature type="transmembrane region" description="Helical" evidence="5">
    <location>
        <begin position="151"/>
        <end position="175"/>
    </location>
</feature>
<reference evidence="8 9" key="1">
    <citation type="submission" date="2015-05" db="EMBL/GenBank/DDBJ databases">
        <authorList>
            <person name="Fogelqvist Johan"/>
        </authorList>
    </citation>
    <scope>NUCLEOTIDE SEQUENCE [LARGE SCALE GENOMIC DNA]</scope>
    <source>
        <strain evidence="6">VL1</strain>
        <strain evidence="7">VL2</strain>
    </source>
</reference>
<protein>
    <recommendedName>
        <fullName evidence="10">RTA1 domain protein</fullName>
    </recommendedName>
</protein>
<dbReference type="AlphaFoldDB" id="A0A0G4MT18"/>
<name>A0A0G4MT18_VERLO</name>
<feature type="transmembrane region" description="Helical" evidence="5">
    <location>
        <begin position="67"/>
        <end position="88"/>
    </location>
</feature>
<proteinExistence type="predicted"/>
<dbReference type="Proteomes" id="UP000044602">
    <property type="component" value="Unassembled WGS sequence"/>
</dbReference>
<evidence type="ECO:0000313" key="9">
    <source>
        <dbReference type="Proteomes" id="UP000045706"/>
    </source>
</evidence>
<dbReference type="Pfam" id="PF04479">
    <property type="entry name" value="RTA1"/>
    <property type="match status" value="1"/>
</dbReference>